<reference evidence="1 2" key="1">
    <citation type="journal article" date="2016" name="Front. Microbiol.">
        <title>Comprehensive Phylogenetic Analysis of Bovine Non-aureus Staphylococci Species Based on Whole-Genome Sequencing.</title>
        <authorList>
            <person name="Naushad S."/>
            <person name="Barkema H.W."/>
            <person name="Luby C."/>
            <person name="Condas L.A."/>
            <person name="Nobrega D.B."/>
            <person name="Carson D.A."/>
            <person name="De Buck J."/>
        </authorList>
    </citation>
    <scope>NUCLEOTIDE SEQUENCE [LARGE SCALE GENOMIC DNA]</scope>
    <source>
        <strain evidence="1 2">SNUC 2204</strain>
    </source>
</reference>
<dbReference type="STRING" id="1167632.GCA_000286335_01780"/>
<organism evidence="1 2">
    <name type="scientific">Mammaliicoccus vitulinus</name>
    <dbReference type="NCBI Taxonomy" id="71237"/>
    <lineage>
        <taxon>Bacteria</taxon>
        <taxon>Bacillati</taxon>
        <taxon>Bacillota</taxon>
        <taxon>Bacilli</taxon>
        <taxon>Bacillales</taxon>
        <taxon>Staphylococcaceae</taxon>
        <taxon>Mammaliicoccus</taxon>
    </lineage>
</organism>
<protein>
    <submittedName>
        <fullName evidence="1">Uncharacterized protein</fullName>
    </submittedName>
</protein>
<dbReference type="Proteomes" id="UP000241209">
    <property type="component" value="Unassembled WGS sequence"/>
</dbReference>
<dbReference type="AlphaFoldDB" id="A0A2T4PT92"/>
<evidence type="ECO:0000313" key="2">
    <source>
        <dbReference type="Proteomes" id="UP000241209"/>
    </source>
</evidence>
<sequence length="139" mass="16439">MAKANEKNYAERIQNVSNKYELDDKQLRKLLNLSKEKYELLLHGNQGVLTDVQRNEIGKRLNYFEAIGENKDALKYSKYYIEKTLKKEYNLTNKSIAKLCNVKKKTVKNLLNNKKIDRKEERNLILNILQLYETLKSVN</sequence>
<dbReference type="RefSeq" id="WP_107557066.1">
    <property type="nucleotide sequence ID" value="NZ_BMDF01000007.1"/>
</dbReference>
<dbReference type="GeneID" id="64117370"/>
<gene>
    <name evidence="1" type="ORF">BU072_07805</name>
</gene>
<name>A0A2T4PT92_9STAP</name>
<dbReference type="InterPro" id="IPR046930">
    <property type="entry name" value="HTH_60"/>
</dbReference>
<evidence type="ECO:0000313" key="1">
    <source>
        <dbReference type="EMBL" id="PTI29561.1"/>
    </source>
</evidence>
<proteinExistence type="predicted"/>
<dbReference type="Pfam" id="PF20317">
    <property type="entry name" value="HTH_60"/>
    <property type="match status" value="1"/>
</dbReference>
<dbReference type="EMBL" id="PZFK01000013">
    <property type="protein sequence ID" value="PTI29561.1"/>
    <property type="molecule type" value="Genomic_DNA"/>
</dbReference>
<comment type="caution">
    <text evidence="1">The sequence shown here is derived from an EMBL/GenBank/DDBJ whole genome shotgun (WGS) entry which is preliminary data.</text>
</comment>
<accession>A0A2T4PT92</accession>